<dbReference type="AlphaFoldDB" id="A0A9R0A9X9"/>
<dbReference type="Proteomes" id="UP001155660">
    <property type="component" value="Chromosome B12"/>
</dbReference>
<dbReference type="OrthoDB" id="8986306at2759"/>
<feature type="region of interest" description="Disordered" evidence="1">
    <location>
        <begin position="84"/>
        <end position="106"/>
    </location>
</feature>
<sequence length="249" mass="26232">MDVMPEFPVIMSVAFGDNKAFYECLRLASSLADPLLTSVRAAGIPRPSAPAVTEAVPLSTVLPVMVVAIWYVWAAYCPPASTESVPEPSPALESVPEPSPALESTPVPSSWPGVPFPVPMTLVSPPFPEVVDCTAEPPKVAASALAPPELAASAAKPSEEAASDFELSACSAMAKEAVYELSACPVLATKAVDNLSVLFFFFPVQPYPPWWFPAPSAPPRWSSAPLWKSCLVCSTLVVICSTVGVFNPT</sequence>
<evidence type="ECO:0000313" key="2">
    <source>
        <dbReference type="RefSeq" id="XP_042590949.1"/>
    </source>
</evidence>
<organism evidence="2">
    <name type="scientific">Cyprinus carpio</name>
    <name type="common">Common carp</name>
    <dbReference type="NCBI Taxonomy" id="7962"/>
    <lineage>
        <taxon>Eukaryota</taxon>
        <taxon>Metazoa</taxon>
        <taxon>Chordata</taxon>
        <taxon>Craniata</taxon>
        <taxon>Vertebrata</taxon>
        <taxon>Euteleostomi</taxon>
        <taxon>Actinopterygii</taxon>
        <taxon>Neopterygii</taxon>
        <taxon>Teleostei</taxon>
        <taxon>Ostariophysi</taxon>
        <taxon>Cypriniformes</taxon>
        <taxon>Cyprinidae</taxon>
        <taxon>Cyprininae</taxon>
        <taxon>Cyprinus</taxon>
    </lineage>
</organism>
<proteinExistence type="predicted"/>
<evidence type="ECO:0000256" key="1">
    <source>
        <dbReference type="SAM" id="MobiDB-lite"/>
    </source>
</evidence>
<dbReference type="KEGG" id="ccar:122139145"/>
<dbReference type="RefSeq" id="XP_042590949.1">
    <property type="nucleotide sequence ID" value="XM_042735015.1"/>
</dbReference>
<accession>A0A9R0A9X9</accession>
<protein>
    <submittedName>
        <fullName evidence="2">Vegetative cell wall protein gp1-like</fullName>
    </submittedName>
</protein>
<gene>
    <name evidence="2" type="primary">LOC122139145</name>
</gene>
<name>A0A9R0A9X9_CYPCA</name>
<dbReference type="GeneID" id="122139145"/>
<reference evidence="2" key="1">
    <citation type="submission" date="2025-08" db="UniProtKB">
        <authorList>
            <consortium name="RefSeq"/>
        </authorList>
    </citation>
    <scope>IDENTIFICATION</scope>
    <source>
        <tissue evidence="2">Muscle</tissue>
    </source>
</reference>